<comment type="similarity">
    <text evidence="1">Belongs to the universal stress protein A family.</text>
</comment>
<dbReference type="PANTHER" id="PTHR46268">
    <property type="entry name" value="STRESS RESPONSE PROTEIN NHAX"/>
    <property type="match status" value="1"/>
</dbReference>
<reference evidence="4" key="1">
    <citation type="submission" date="2013-08" db="EMBL/GenBank/DDBJ databases">
        <title>Genome sequencing of Arenimonas donghaensis.</title>
        <authorList>
            <person name="Chen F."/>
            <person name="Wang G."/>
        </authorList>
    </citation>
    <scope>NUCLEOTIDE SEQUENCE [LARGE SCALE GENOMIC DNA]</scope>
    <source>
        <strain evidence="4">HO3-R19</strain>
    </source>
</reference>
<dbReference type="Pfam" id="PF00582">
    <property type="entry name" value="Usp"/>
    <property type="match status" value="2"/>
</dbReference>
<proteinExistence type="inferred from homology"/>
<dbReference type="PANTHER" id="PTHR46268:SF15">
    <property type="entry name" value="UNIVERSAL STRESS PROTEIN HP_0031"/>
    <property type="match status" value="1"/>
</dbReference>
<name>A0A087MGM1_9GAMM</name>
<organism evidence="3 4">
    <name type="scientific">Arenimonas donghaensis DSM 18148 = HO3-R19</name>
    <dbReference type="NCBI Taxonomy" id="1121014"/>
    <lineage>
        <taxon>Bacteria</taxon>
        <taxon>Pseudomonadati</taxon>
        <taxon>Pseudomonadota</taxon>
        <taxon>Gammaproteobacteria</taxon>
        <taxon>Lysobacterales</taxon>
        <taxon>Lysobacteraceae</taxon>
        <taxon>Arenimonas</taxon>
    </lineage>
</organism>
<dbReference type="OrthoDB" id="9804721at2"/>
<dbReference type="AlphaFoldDB" id="A0A087MGM1"/>
<protein>
    <recommendedName>
        <fullName evidence="2">UspA domain-containing protein</fullName>
    </recommendedName>
</protein>
<reference evidence="3 4" key="2">
    <citation type="journal article" date="2015" name="Stand. Genomic Sci.">
        <title>High quality draft genomic sequence of Arenimonas donghaensis DSM 18148(T).</title>
        <authorList>
            <person name="Chen F."/>
            <person name="Wang H."/>
            <person name="Cao Y."/>
            <person name="Li X."/>
            <person name="Wang G."/>
        </authorList>
    </citation>
    <scope>NUCLEOTIDE SEQUENCE [LARGE SCALE GENOMIC DNA]</scope>
    <source>
        <strain evidence="3 4">HO3-R19</strain>
    </source>
</reference>
<dbReference type="Gene3D" id="3.40.50.12370">
    <property type="match status" value="1"/>
</dbReference>
<dbReference type="CDD" id="cd00293">
    <property type="entry name" value="USP-like"/>
    <property type="match status" value="1"/>
</dbReference>
<dbReference type="SUPFAM" id="SSF52402">
    <property type="entry name" value="Adenine nucleotide alpha hydrolases-like"/>
    <property type="match status" value="2"/>
</dbReference>
<dbReference type="InterPro" id="IPR006016">
    <property type="entry name" value="UspA"/>
</dbReference>
<dbReference type="STRING" id="1121014.N788_05625"/>
<evidence type="ECO:0000256" key="1">
    <source>
        <dbReference type="ARBA" id="ARBA00008791"/>
    </source>
</evidence>
<feature type="domain" description="UspA" evidence="2">
    <location>
        <begin position="6"/>
        <end position="145"/>
    </location>
</feature>
<gene>
    <name evidence="3" type="ORF">N788_05625</name>
</gene>
<dbReference type="Proteomes" id="UP000029085">
    <property type="component" value="Unassembled WGS sequence"/>
</dbReference>
<evidence type="ECO:0000259" key="2">
    <source>
        <dbReference type="Pfam" id="PF00582"/>
    </source>
</evidence>
<sequence length="279" mass="29688">MIRDLFVFLQGTRADTAALDAAIALAQAHDAHVAALAVAHAPVPFASEWGVTAVGLDQAGFDALRKVAEEAAGRARERLEAAGVAHEVRVVDSPLAWPEEVAALHARHADLCVFGGASSEGPGQRFGTSFDALLMHSGRPVLLVPEDTRLMVPPRRVVIAWQPRREASRAVHDALPWLPRDARVDVLVVNPQSTALGHGEAPGSDIARHLARHGCQAQVVEVERAGQSTGQAILAHAGSCVADLVVMGGFSHSRWREQVFGGVTRTVLEGTRTPVLFSH</sequence>
<keyword evidence="4" id="KW-1185">Reference proteome</keyword>
<dbReference type="EMBL" id="AVCJ01000034">
    <property type="protein sequence ID" value="KFL36024.1"/>
    <property type="molecule type" value="Genomic_DNA"/>
</dbReference>
<dbReference type="PATRIC" id="fig|1121014.3.peg.2030"/>
<evidence type="ECO:0000313" key="4">
    <source>
        <dbReference type="Proteomes" id="UP000029085"/>
    </source>
</evidence>
<evidence type="ECO:0000313" key="3">
    <source>
        <dbReference type="EMBL" id="KFL36024.1"/>
    </source>
</evidence>
<feature type="domain" description="UspA" evidence="2">
    <location>
        <begin position="212"/>
        <end position="276"/>
    </location>
</feature>
<accession>A0A087MGM1</accession>
<comment type="caution">
    <text evidence="3">The sequence shown here is derived from an EMBL/GenBank/DDBJ whole genome shotgun (WGS) entry which is preliminary data.</text>
</comment>
<dbReference type="RefSeq" id="WP_051924566.1">
    <property type="nucleotide sequence ID" value="NZ_AVCJ01000034.1"/>
</dbReference>